<name>A0ABT8FYS4_9MICO</name>
<organism evidence="3 4">
    <name type="scientific">Demequina zhanjiangensis</name>
    <dbReference type="NCBI Taxonomy" id="3051659"/>
    <lineage>
        <taxon>Bacteria</taxon>
        <taxon>Bacillati</taxon>
        <taxon>Actinomycetota</taxon>
        <taxon>Actinomycetes</taxon>
        <taxon>Micrococcales</taxon>
        <taxon>Demequinaceae</taxon>
        <taxon>Demequina</taxon>
    </lineage>
</organism>
<dbReference type="SUPFAM" id="SSF55729">
    <property type="entry name" value="Acyl-CoA N-acyltransferases (Nat)"/>
    <property type="match status" value="1"/>
</dbReference>
<dbReference type="InterPro" id="IPR000182">
    <property type="entry name" value="GNAT_dom"/>
</dbReference>
<dbReference type="Gene3D" id="3.40.630.30">
    <property type="match status" value="1"/>
</dbReference>
<protein>
    <submittedName>
        <fullName evidence="3">GNAT family N-acetyltransferase</fullName>
    </submittedName>
</protein>
<evidence type="ECO:0000259" key="2">
    <source>
        <dbReference type="PROSITE" id="PS51186"/>
    </source>
</evidence>
<keyword evidence="4" id="KW-1185">Reference proteome</keyword>
<proteinExistence type="predicted"/>
<reference evidence="3" key="1">
    <citation type="submission" date="2023-06" db="EMBL/GenBank/DDBJ databases">
        <title>SYSU T00b26.</title>
        <authorList>
            <person name="Gao L."/>
            <person name="Fang B.-Z."/>
            <person name="Li W.-J."/>
        </authorList>
    </citation>
    <scope>NUCLEOTIDE SEQUENCE</scope>
    <source>
        <strain evidence="3">SYSU T00b26</strain>
    </source>
</reference>
<dbReference type="RefSeq" id="WP_301125921.1">
    <property type="nucleotide sequence ID" value="NZ_JAUHPV010000001.1"/>
</dbReference>
<dbReference type="PROSITE" id="PS51186">
    <property type="entry name" value="GNAT"/>
    <property type="match status" value="1"/>
</dbReference>
<dbReference type="PANTHER" id="PTHR13947">
    <property type="entry name" value="GNAT FAMILY N-ACETYLTRANSFERASE"/>
    <property type="match status" value="1"/>
</dbReference>
<sequence length="192" mass="20966">MTYTVRAVEPDETSRLAEIGALTALAYLSDGLIDQSHPYVPQLRDAQTRASEAILLMLADGERGEGSAVGTITLVPPGSRFTELAQDGEYELRMLAVSPLERGRGLGRALAQAALDMAVERGASRVVLSTLDTMHAAHRLYEAMGFVRREDLDWVADDTTAERMTPEEAARRADDVTAPPVTHRLLGYSWEP</sequence>
<keyword evidence="1" id="KW-0808">Transferase</keyword>
<dbReference type="InterPro" id="IPR016181">
    <property type="entry name" value="Acyl_CoA_acyltransferase"/>
</dbReference>
<dbReference type="PANTHER" id="PTHR13947:SF37">
    <property type="entry name" value="LD18367P"/>
    <property type="match status" value="1"/>
</dbReference>
<dbReference type="Pfam" id="PF00583">
    <property type="entry name" value="Acetyltransf_1"/>
    <property type="match status" value="1"/>
</dbReference>
<dbReference type="Proteomes" id="UP001172738">
    <property type="component" value="Unassembled WGS sequence"/>
</dbReference>
<dbReference type="InterPro" id="IPR050769">
    <property type="entry name" value="NAT_camello-type"/>
</dbReference>
<dbReference type="CDD" id="cd04301">
    <property type="entry name" value="NAT_SF"/>
    <property type="match status" value="1"/>
</dbReference>
<accession>A0ABT8FYS4</accession>
<evidence type="ECO:0000313" key="4">
    <source>
        <dbReference type="Proteomes" id="UP001172738"/>
    </source>
</evidence>
<evidence type="ECO:0000256" key="1">
    <source>
        <dbReference type="ARBA" id="ARBA00022679"/>
    </source>
</evidence>
<evidence type="ECO:0000313" key="3">
    <source>
        <dbReference type="EMBL" id="MDN4471864.1"/>
    </source>
</evidence>
<comment type="caution">
    <text evidence="3">The sequence shown here is derived from an EMBL/GenBank/DDBJ whole genome shotgun (WGS) entry which is preliminary data.</text>
</comment>
<dbReference type="EMBL" id="JAUHPV010000001">
    <property type="protein sequence ID" value="MDN4471864.1"/>
    <property type="molecule type" value="Genomic_DNA"/>
</dbReference>
<feature type="domain" description="N-acetyltransferase" evidence="2">
    <location>
        <begin position="3"/>
        <end position="167"/>
    </location>
</feature>
<gene>
    <name evidence="3" type="ORF">QQX04_02510</name>
</gene>